<name>A0ACC0A139_CATRO</name>
<dbReference type="Proteomes" id="UP001060085">
    <property type="component" value="Linkage Group LG07"/>
</dbReference>
<sequence length="137" mass="15557">MDAIHPVRVLLFWDSEIARDAYGPYFTGLVQKSWTLTNRMISHAKLIQSQTISITHDRITINMAEHVTGITQMVSDEPSMLYPTVDDGDDEIDHSDKDYVISSQSKSDNNNNAEEEELQTSVNPVTENIVTQWESSR</sequence>
<keyword evidence="2" id="KW-1185">Reference proteome</keyword>
<gene>
    <name evidence="1" type="ORF">M9H77_31663</name>
</gene>
<reference evidence="2" key="1">
    <citation type="journal article" date="2023" name="Nat. Plants">
        <title>Single-cell RNA sequencing provides a high-resolution roadmap for understanding the multicellular compartmentation of specialized metabolism.</title>
        <authorList>
            <person name="Sun S."/>
            <person name="Shen X."/>
            <person name="Li Y."/>
            <person name="Li Y."/>
            <person name="Wang S."/>
            <person name="Li R."/>
            <person name="Zhang H."/>
            <person name="Shen G."/>
            <person name="Guo B."/>
            <person name="Wei J."/>
            <person name="Xu J."/>
            <person name="St-Pierre B."/>
            <person name="Chen S."/>
            <person name="Sun C."/>
        </authorList>
    </citation>
    <scope>NUCLEOTIDE SEQUENCE [LARGE SCALE GENOMIC DNA]</scope>
</reference>
<evidence type="ECO:0000313" key="1">
    <source>
        <dbReference type="EMBL" id="KAI5654476.1"/>
    </source>
</evidence>
<comment type="caution">
    <text evidence="1">The sequence shown here is derived from an EMBL/GenBank/DDBJ whole genome shotgun (WGS) entry which is preliminary data.</text>
</comment>
<evidence type="ECO:0000313" key="2">
    <source>
        <dbReference type="Proteomes" id="UP001060085"/>
    </source>
</evidence>
<organism evidence="1 2">
    <name type="scientific">Catharanthus roseus</name>
    <name type="common">Madagascar periwinkle</name>
    <name type="synonym">Vinca rosea</name>
    <dbReference type="NCBI Taxonomy" id="4058"/>
    <lineage>
        <taxon>Eukaryota</taxon>
        <taxon>Viridiplantae</taxon>
        <taxon>Streptophyta</taxon>
        <taxon>Embryophyta</taxon>
        <taxon>Tracheophyta</taxon>
        <taxon>Spermatophyta</taxon>
        <taxon>Magnoliopsida</taxon>
        <taxon>eudicotyledons</taxon>
        <taxon>Gunneridae</taxon>
        <taxon>Pentapetalae</taxon>
        <taxon>asterids</taxon>
        <taxon>lamiids</taxon>
        <taxon>Gentianales</taxon>
        <taxon>Apocynaceae</taxon>
        <taxon>Rauvolfioideae</taxon>
        <taxon>Vinceae</taxon>
        <taxon>Catharanthinae</taxon>
        <taxon>Catharanthus</taxon>
    </lineage>
</organism>
<accession>A0ACC0A139</accession>
<protein>
    <submittedName>
        <fullName evidence="1">Uncharacterized protein</fullName>
    </submittedName>
</protein>
<dbReference type="EMBL" id="CM044707">
    <property type="protein sequence ID" value="KAI5654476.1"/>
    <property type="molecule type" value="Genomic_DNA"/>
</dbReference>
<proteinExistence type="predicted"/>